<protein>
    <submittedName>
        <fullName evidence="2">Uncharacterized protein</fullName>
    </submittedName>
</protein>
<evidence type="ECO:0000313" key="3">
    <source>
        <dbReference type="Proteomes" id="UP000469452"/>
    </source>
</evidence>
<dbReference type="Proteomes" id="UP000469452">
    <property type="component" value="Unassembled WGS sequence"/>
</dbReference>
<reference evidence="2 3" key="1">
    <citation type="submission" date="2019-06" db="EMBL/GenBank/DDBJ databases">
        <title>Genomics analysis of Aphanomyces spp. identifies a new class of oomycete effector associated with host adaptation.</title>
        <authorList>
            <person name="Gaulin E."/>
        </authorList>
    </citation>
    <scope>NUCLEOTIDE SEQUENCE [LARGE SCALE GENOMIC DNA]</scope>
    <source>
        <strain evidence="2 3">E</strain>
    </source>
</reference>
<evidence type="ECO:0000313" key="2">
    <source>
        <dbReference type="EMBL" id="KAF0703035.1"/>
    </source>
</evidence>
<dbReference type="AlphaFoldDB" id="A0A6A4Z294"/>
<feature type="region of interest" description="Disordered" evidence="1">
    <location>
        <begin position="251"/>
        <end position="285"/>
    </location>
</feature>
<sequence>MQRQYLYAQGLAKDVIAEAQALRAEDFNSRLPEDRGERLQPGDEVWLFIDQVDAGVKKKLAHLWHGPFRIIKKISNYASQISRVSRRGGKNYRFHADVHDSRLKLRRQHESRPTELVEGVAPIAFDVKMILDDGDYDDTDNAGNPGNPVLPGNPGNVEEAPVPAVIAVPAANTSNPTTPKAITGIRDDRMIEHQTRPWQKQYEVQLEGSDQWVWVSEHAMPATPLLYEFERGRKNFDLLAEMVLGRELRVEPELPRVDDDEELATPELEIDPVPRDHAYEDEEKE</sequence>
<accession>A0A6A4Z294</accession>
<feature type="compositionally biased region" description="Acidic residues" evidence="1">
    <location>
        <begin position="258"/>
        <end position="270"/>
    </location>
</feature>
<dbReference type="VEuPathDB" id="FungiDB:H257_18606"/>
<proteinExistence type="predicted"/>
<organism evidence="2 3">
    <name type="scientific">Aphanomyces astaci</name>
    <name type="common">Crayfish plague agent</name>
    <dbReference type="NCBI Taxonomy" id="112090"/>
    <lineage>
        <taxon>Eukaryota</taxon>
        <taxon>Sar</taxon>
        <taxon>Stramenopiles</taxon>
        <taxon>Oomycota</taxon>
        <taxon>Saprolegniomycetes</taxon>
        <taxon>Saprolegniales</taxon>
        <taxon>Verrucalvaceae</taxon>
        <taxon>Aphanomyces</taxon>
    </lineage>
</organism>
<dbReference type="EMBL" id="VJMI01020918">
    <property type="protein sequence ID" value="KAF0703035.1"/>
    <property type="molecule type" value="Genomic_DNA"/>
</dbReference>
<evidence type="ECO:0000256" key="1">
    <source>
        <dbReference type="SAM" id="MobiDB-lite"/>
    </source>
</evidence>
<comment type="caution">
    <text evidence="2">The sequence shown here is derived from an EMBL/GenBank/DDBJ whole genome shotgun (WGS) entry which is preliminary data.</text>
</comment>
<gene>
    <name evidence="2" type="ORF">AaE_015586</name>
</gene>
<name>A0A6A4Z294_APHAT</name>